<reference evidence="3" key="1">
    <citation type="submission" date="2014-03" db="EMBL/GenBank/DDBJ databases">
        <authorList>
            <person name="Aksoy S."/>
            <person name="Warren W."/>
            <person name="Wilson R.K."/>
        </authorList>
    </citation>
    <scope>NUCLEOTIDE SEQUENCE [LARGE SCALE GENOMIC DNA]</scope>
    <source>
        <strain evidence="3">IAEA</strain>
    </source>
</reference>
<reference evidence="2" key="2">
    <citation type="submission" date="2020-05" db="UniProtKB">
        <authorList>
            <consortium name="EnsemblMetazoa"/>
        </authorList>
    </citation>
    <scope>IDENTIFICATION</scope>
    <source>
        <strain evidence="2">IAEA</strain>
    </source>
</reference>
<organism evidence="2 3">
    <name type="scientific">Glossina pallidipes</name>
    <name type="common">Tsetse fly</name>
    <dbReference type="NCBI Taxonomy" id="7398"/>
    <lineage>
        <taxon>Eukaryota</taxon>
        <taxon>Metazoa</taxon>
        <taxon>Ecdysozoa</taxon>
        <taxon>Arthropoda</taxon>
        <taxon>Hexapoda</taxon>
        <taxon>Insecta</taxon>
        <taxon>Pterygota</taxon>
        <taxon>Neoptera</taxon>
        <taxon>Endopterygota</taxon>
        <taxon>Diptera</taxon>
        <taxon>Brachycera</taxon>
        <taxon>Muscomorpha</taxon>
        <taxon>Hippoboscoidea</taxon>
        <taxon>Glossinidae</taxon>
        <taxon>Glossina</taxon>
    </lineage>
</organism>
<sequence>MRNSIDNLSLQQLETKVRELSQRLQQAEEQRSAVQHQLEECDAEKELYLNARQSGENQSFVQEIVHDVYGQSSVIKGVQSYNQICQTKLVKTGVSEMLPYARRTGIIEN</sequence>
<feature type="coiled-coil region" evidence="1">
    <location>
        <begin position="10"/>
        <end position="44"/>
    </location>
</feature>
<proteinExistence type="predicted"/>
<dbReference type="VEuPathDB" id="VectorBase:GPAI040841"/>
<keyword evidence="1" id="KW-0175">Coiled coil</keyword>
<evidence type="ECO:0000256" key="1">
    <source>
        <dbReference type="SAM" id="Coils"/>
    </source>
</evidence>
<dbReference type="SUPFAM" id="SSF90250">
    <property type="entry name" value="Troponin coil-coiled subunits"/>
    <property type="match status" value="1"/>
</dbReference>
<evidence type="ECO:0000313" key="2">
    <source>
        <dbReference type="EnsemblMetazoa" id="GPAI040841-PA"/>
    </source>
</evidence>
<protein>
    <submittedName>
        <fullName evidence="2">Uncharacterized protein</fullName>
    </submittedName>
</protein>
<keyword evidence="3" id="KW-1185">Reference proteome</keyword>
<evidence type="ECO:0000313" key="3">
    <source>
        <dbReference type="Proteomes" id="UP000092445"/>
    </source>
</evidence>
<accession>A0A1B0AC64</accession>
<name>A0A1B0AC64_GLOPL</name>
<dbReference type="Proteomes" id="UP000092445">
    <property type="component" value="Unassembled WGS sequence"/>
</dbReference>
<dbReference type="InterPro" id="IPR038077">
    <property type="entry name" value="Troponin_sf"/>
</dbReference>
<dbReference type="AlphaFoldDB" id="A0A1B0AC64"/>
<dbReference type="EnsemblMetazoa" id="GPAI040841-RA">
    <property type="protein sequence ID" value="GPAI040841-PA"/>
    <property type="gene ID" value="GPAI040841"/>
</dbReference>